<dbReference type="Gene3D" id="3.90.1150.10">
    <property type="entry name" value="Aspartate Aminotransferase, domain 1"/>
    <property type="match status" value="1"/>
</dbReference>
<proteinExistence type="inferred from homology"/>
<dbReference type="GO" id="GO:0008483">
    <property type="term" value="F:transaminase activity"/>
    <property type="evidence" value="ECO:0007669"/>
    <property type="project" value="UniProtKB-KW"/>
</dbReference>
<dbReference type="InterPro" id="IPR050859">
    <property type="entry name" value="Class-I_PLP-dep_aminotransf"/>
</dbReference>
<dbReference type="eggNOG" id="arCOG00492">
    <property type="taxonomic scope" value="Archaea"/>
</dbReference>
<dbReference type="SUPFAM" id="SSF53383">
    <property type="entry name" value="PLP-dependent transferases"/>
    <property type="match status" value="1"/>
</dbReference>
<dbReference type="AlphaFoldDB" id="H2C658"/>
<name>H2C658_9CREN</name>
<dbReference type="EMBL" id="JH597768">
    <property type="protein sequence ID" value="EHP69285.1"/>
    <property type="molecule type" value="Genomic_DNA"/>
</dbReference>
<keyword evidence="9" id="KW-1185">Reference proteome</keyword>
<dbReference type="FunFam" id="3.40.640.10:FF:000053">
    <property type="entry name" value="Aminotransferase, class I"/>
    <property type="match status" value="1"/>
</dbReference>
<protein>
    <submittedName>
        <fullName evidence="8">Transcriptional regulator with HTH domain and aminotransferase domain</fullName>
    </submittedName>
</protein>
<evidence type="ECO:0000256" key="3">
    <source>
        <dbReference type="ARBA" id="ARBA00011738"/>
    </source>
</evidence>
<keyword evidence="5 8" id="KW-0808">Transferase</keyword>
<sequence length="381" mass="42346">MVSRIGREIDLSPVELGSRVGGKVRINMASGTPDPRVIPIEEIKNAYEEVLQEKGPRSLFYPGAGGQPELIEEIRRFVPSLNLSLDKEDKIVVTSGAQHAIELISKYFLDNDVVAVENPTFVETFMAMKLRSNVTLPIDLDSEGMDVSSLERITKIVRPKLVYVIPNCHNPAGVNMSYERRKALVELASARDFYVVEDDPYRPIAGCVPPPIKSFDREGRVIYVSSFSKIIAPGLRVGFIVAKGEIAEKLSLLEQLDFSTSTINQYVVANLLRRGLVSKRMTTLAMHYSEKMKILTESLDDAGIFKFNPPKCGFFALVDLRTDAERVFEVATKDGLSFVKAKAFFLRGGDTMARLSVTIPTAEEIKEGVTILKRSVLDVKL</sequence>
<dbReference type="PANTHER" id="PTHR42790:SF19">
    <property type="entry name" value="KYNURENINE_ALPHA-AMINOADIPATE AMINOTRANSFERASE, MITOCHONDRIAL"/>
    <property type="match status" value="1"/>
</dbReference>
<dbReference type="InterPro" id="IPR015424">
    <property type="entry name" value="PyrdxlP-dep_Trfase"/>
</dbReference>
<reference evidence="8 9" key="1">
    <citation type="submission" date="2012-01" db="EMBL/GenBank/DDBJ databases">
        <title>Improved High-Quality Draft sequence of Metallosphaera yellowstonensis MK1.</title>
        <authorList>
            <consortium name="US DOE Joint Genome Institute"/>
            <person name="Lucas S."/>
            <person name="Han J."/>
            <person name="Cheng J.-F."/>
            <person name="Goodwin L."/>
            <person name="Pitluck S."/>
            <person name="Peters L."/>
            <person name="Teshima H."/>
            <person name="Detter J.C."/>
            <person name="Han C."/>
            <person name="Tapia R."/>
            <person name="Land M."/>
            <person name="Hauser L."/>
            <person name="Kyrpides N."/>
            <person name="Kozubal M."/>
            <person name="Macur R.E."/>
            <person name="Jay Z."/>
            <person name="Inskeep W."/>
            <person name="Woyke T."/>
        </authorList>
    </citation>
    <scope>NUCLEOTIDE SEQUENCE [LARGE SCALE GENOMIC DNA]</scope>
    <source>
        <strain evidence="8 9">MK1</strain>
    </source>
</reference>
<dbReference type="Gene3D" id="3.40.640.10">
    <property type="entry name" value="Type I PLP-dependent aspartate aminotransferase-like (Major domain)"/>
    <property type="match status" value="1"/>
</dbReference>
<comment type="cofactor">
    <cofactor evidence="1">
        <name>pyridoxal 5'-phosphate</name>
        <dbReference type="ChEBI" id="CHEBI:597326"/>
    </cofactor>
</comment>
<dbReference type="InterPro" id="IPR004839">
    <property type="entry name" value="Aminotransferase_I/II_large"/>
</dbReference>
<accession>H2C658</accession>
<dbReference type="InterPro" id="IPR015421">
    <property type="entry name" value="PyrdxlP-dep_Trfase_major"/>
</dbReference>
<organism evidence="8 9">
    <name type="scientific">Metallosphaera yellowstonensis MK1</name>
    <dbReference type="NCBI Taxonomy" id="671065"/>
    <lineage>
        <taxon>Archaea</taxon>
        <taxon>Thermoproteota</taxon>
        <taxon>Thermoprotei</taxon>
        <taxon>Sulfolobales</taxon>
        <taxon>Sulfolobaceae</taxon>
        <taxon>Metallosphaera</taxon>
    </lineage>
</organism>
<dbReference type="HOGENOM" id="CLU_017584_0_6_2"/>
<dbReference type="InterPro" id="IPR015422">
    <property type="entry name" value="PyrdxlP-dep_Trfase_small"/>
</dbReference>
<dbReference type="RefSeq" id="WP_009073179.1">
    <property type="nucleotide sequence ID" value="NZ_JH597768.1"/>
</dbReference>
<evidence type="ECO:0000256" key="4">
    <source>
        <dbReference type="ARBA" id="ARBA00022576"/>
    </source>
</evidence>
<evidence type="ECO:0000313" key="9">
    <source>
        <dbReference type="Proteomes" id="UP000003980"/>
    </source>
</evidence>
<evidence type="ECO:0000256" key="1">
    <source>
        <dbReference type="ARBA" id="ARBA00001933"/>
    </source>
</evidence>
<dbReference type="Proteomes" id="UP000003980">
    <property type="component" value="Unassembled WGS sequence"/>
</dbReference>
<dbReference type="STRING" id="671065.MetMK1DRAFT_00020340"/>
<dbReference type="OrthoDB" id="372018at2157"/>
<comment type="similarity">
    <text evidence="2">Belongs to the class-I pyridoxal-phosphate-dependent aminotransferase family.</text>
</comment>
<evidence type="ECO:0000313" key="8">
    <source>
        <dbReference type="EMBL" id="EHP69285.1"/>
    </source>
</evidence>
<comment type="subunit">
    <text evidence="3">Homodimer.</text>
</comment>
<keyword evidence="6" id="KW-0663">Pyridoxal phosphate</keyword>
<keyword evidence="4 8" id="KW-0032">Aminotransferase</keyword>
<dbReference type="GO" id="GO:1901605">
    <property type="term" value="P:alpha-amino acid metabolic process"/>
    <property type="evidence" value="ECO:0007669"/>
    <property type="project" value="TreeGrafter"/>
</dbReference>
<gene>
    <name evidence="8" type="ORF">MetMK1DRAFT_00020340</name>
</gene>
<evidence type="ECO:0000256" key="5">
    <source>
        <dbReference type="ARBA" id="ARBA00022679"/>
    </source>
</evidence>
<evidence type="ECO:0000259" key="7">
    <source>
        <dbReference type="Pfam" id="PF00155"/>
    </source>
</evidence>
<dbReference type="CDD" id="cd00609">
    <property type="entry name" value="AAT_like"/>
    <property type="match status" value="1"/>
</dbReference>
<dbReference type="GO" id="GO:0030170">
    <property type="term" value="F:pyridoxal phosphate binding"/>
    <property type="evidence" value="ECO:0007669"/>
    <property type="project" value="InterPro"/>
</dbReference>
<evidence type="ECO:0000256" key="2">
    <source>
        <dbReference type="ARBA" id="ARBA00007441"/>
    </source>
</evidence>
<dbReference type="PANTHER" id="PTHR42790">
    <property type="entry name" value="AMINOTRANSFERASE"/>
    <property type="match status" value="1"/>
</dbReference>
<dbReference type="Pfam" id="PF00155">
    <property type="entry name" value="Aminotran_1_2"/>
    <property type="match status" value="1"/>
</dbReference>
<evidence type="ECO:0000256" key="6">
    <source>
        <dbReference type="ARBA" id="ARBA00022898"/>
    </source>
</evidence>
<feature type="domain" description="Aminotransferase class I/classII large" evidence="7">
    <location>
        <begin position="26"/>
        <end position="370"/>
    </location>
</feature>